<evidence type="ECO:0000256" key="6">
    <source>
        <dbReference type="ARBA" id="ARBA00022729"/>
    </source>
</evidence>
<keyword evidence="7 10" id="KW-0211">Defensin</keyword>
<comment type="caution">
    <text evidence="13">The sequence shown here is derived from an EMBL/GenBank/DDBJ whole genome shotgun (WGS) entry which is preliminary data.</text>
</comment>
<dbReference type="PANTHER" id="PTHR15001:SF3">
    <property type="entry name" value="BETA-DEFENSIN 123"/>
    <property type="match status" value="1"/>
</dbReference>
<evidence type="ECO:0000256" key="7">
    <source>
        <dbReference type="ARBA" id="ARBA00022940"/>
    </source>
</evidence>
<evidence type="ECO:0000256" key="2">
    <source>
        <dbReference type="ARBA" id="ARBA00004613"/>
    </source>
</evidence>
<evidence type="ECO:0000256" key="8">
    <source>
        <dbReference type="ARBA" id="ARBA00023022"/>
    </source>
</evidence>
<dbReference type="GO" id="GO:0045087">
    <property type="term" value="P:innate immune response"/>
    <property type="evidence" value="ECO:0007669"/>
    <property type="project" value="InterPro"/>
</dbReference>
<evidence type="ECO:0000256" key="4">
    <source>
        <dbReference type="ARBA" id="ARBA00022525"/>
    </source>
</evidence>
<feature type="domain" description="Beta-defensin" evidence="12">
    <location>
        <begin position="49"/>
        <end position="78"/>
    </location>
</feature>
<dbReference type="InterPro" id="IPR025933">
    <property type="entry name" value="Beta_defensin_dom"/>
</dbReference>
<evidence type="ECO:0000256" key="3">
    <source>
        <dbReference type="ARBA" id="ARBA00007371"/>
    </source>
</evidence>
<comment type="subcellular location">
    <subcellularLocation>
        <location evidence="2 10">Secreted</location>
    </subcellularLocation>
</comment>
<sequence>MTPVMGAQENKEDFRSKDSALTVQRAGPRCAPELRSVAGAGAKGGDALRCWNLRGKCRHRCSRKEKVYVYCTNGNMCCVKPKYQPKNKPWLL</sequence>
<proteinExistence type="inferred from homology"/>
<evidence type="ECO:0000313" key="14">
    <source>
        <dbReference type="Proteomes" id="UP001166674"/>
    </source>
</evidence>
<evidence type="ECO:0000256" key="9">
    <source>
        <dbReference type="ARBA" id="ARBA00023157"/>
    </source>
</evidence>
<keyword evidence="14" id="KW-1185">Reference proteome</keyword>
<feature type="compositionally biased region" description="Basic and acidic residues" evidence="11">
    <location>
        <begin position="9"/>
        <end position="18"/>
    </location>
</feature>
<dbReference type="InterPro" id="IPR050544">
    <property type="entry name" value="Beta-defensin"/>
</dbReference>
<evidence type="ECO:0000313" key="13">
    <source>
        <dbReference type="EMBL" id="MBZ3883673.1"/>
    </source>
</evidence>
<evidence type="ECO:0000256" key="1">
    <source>
        <dbReference type="ARBA" id="ARBA00002878"/>
    </source>
</evidence>
<dbReference type="PANTHER" id="PTHR15001">
    <property type="entry name" value="BETA-DEFENSIN 123-RELATED"/>
    <property type="match status" value="1"/>
</dbReference>
<accession>A0AA41N4T8</accession>
<dbReference type="EMBL" id="JAATJV010388820">
    <property type="protein sequence ID" value="MBZ3883673.1"/>
    <property type="molecule type" value="Genomic_DNA"/>
</dbReference>
<name>A0AA41N4T8_SCICA</name>
<reference evidence="13" key="1">
    <citation type="submission" date="2020-03" db="EMBL/GenBank/DDBJ databases">
        <title>Studies in the Genomics of Life Span.</title>
        <authorList>
            <person name="Glass D."/>
        </authorList>
    </citation>
    <scope>NUCLEOTIDE SEQUENCE</scope>
    <source>
        <strain evidence="13">SUZIE</strain>
        <tissue evidence="13">Muscle</tissue>
    </source>
</reference>
<protein>
    <recommendedName>
        <fullName evidence="10">Beta-defensin</fullName>
    </recommendedName>
</protein>
<feature type="region of interest" description="Disordered" evidence="11">
    <location>
        <begin position="1"/>
        <end position="25"/>
    </location>
</feature>
<gene>
    <name evidence="13" type="ORF">SUZIE_174115</name>
</gene>
<keyword evidence="4 10" id="KW-0964">Secreted</keyword>
<comment type="similarity">
    <text evidence="3 10">Belongs to the beta-defensin family.</text>
</comment>
<dbReference type="Pfam" id="PF13841">
    <property type="entry name" value="Defensin_beta_2"/>
    <property type="match status" value="1"/>
</dbReference>
<evidence type="ECO:0000256" key="10">
    <source>
        <dbReference type="RuleBase" id="RU231113"/>
    </source>
</evidence>
<organism evidence="13 14">
    <name type="scientific">Sciurus carolinensis</name>
    <name type="common">Eastern gray squirrel</name>
    <dbReference type="NCBI Taxonomy" id="30640"/>
    <lineage>
        <taxon>Eukaryota</taxon>
        <taxon>Metazoa</taxon>
        <taxon>Chordata</taxon>
        <taxon>Craniata</taxon>
        <taxon>Vertebrata</taxon>
        <taxon>Euteleostomi</taxon>
        <taxon>Mammalia</taxon>
        <taxon>Eutheria</taxon>
        <taxon>Euarchontoglires</taxon>
        <taxon>Glires</taxon>
        <taxon>Rodentia</taxon>
        <taxon>Sciuromorpha</taxon>
        <taxon>Sciuridae</taxon>
        <taxon>Sciurinae</taxon>
        <taxon>Sciurini</taxon>
        <taxon>Sciurus</taxon>
    </lineage>
</organism>
<evidence type="ECO:0000256" key="5">
    <source>
        <dbReference type="ARBA" id="ARBA00022529"/>
    </source>
</evidence>
<dbReference type="Proteomes" id="UP001166674">
    <property type="component" value="Unassembled WGS sequence"/>
</dbReference>
<evidence type="ECO:0000256" key="11">
    <source>
        <dbReference type="SAM" id="MobiDB-lite"/>
    </source>
</evidence>
<keyword evidence="5 10" id="KW-0929">Antimicrobial</keyword>
<comment type="function">
    <text evidence="1 10">Has antibacterial activity.</text>
</comment>
<keyword evidence="8 10" id="KW-0044">Antibiotic</keyword>
<evidence type="ECO:0000259" key="12">
    <source>
        <dbReference type="Pfam" id="PF13841"/>
    </source>
</evidence>
<keyword evidence="6" id="KW-0732">Signal</keyword>
<dbReference type="Gene3D" id="3.10.360.10">
    <property type="entry name" value="Antimicrobial Peptide, Beta-defensin 2, Chain A"/>
    <property type="match status" value="1"/>
</dbReference>
<keyword evidence="9" id="KW-1015">Disulfide bond</keyword>
<dbReference type="AlphaFoldDB" id="A0AA41N4T8"/>
<dbReference type="GO" id="GO:0005576">
    <property type="term" value="C:extracellular region"/>
    <property type="evidence" value="ECO:0007669"/>
    <property type="project" value="UniProtKB-SubCell"/>
</dbReference>
<dbReference type="GO" id="GO:0042742">
    <property type="term" value="P:defense response to bacterium"/>
    <property type="evidence" value="ECO:0007669"/>
    <property type="project" value="UniProtKB-UniRule"/>
</dbReference>